<dbReference type="Pfam" id="PF01096">
    <property type="entry name" value="Zn_ribbon_TFIIS"/>
    <property type="match status" value="1"/>
</dbReference>
<keyword evidence="4" id="KW-0862">Zinc</keyword>
<dbReference type="PROSITE" id="PS51133">
    <property type="entry name" value="ZF_TFIIS_2"/>
    <property type="match status" value="1"/>
</dbReference>
<dbReference type="EMBL" id="KV784360">
    <property type="protein sequence ID" value="OEU14591.1"/>
    <property type="molecule type" value="Genomic_DNA"/>
</dbReference>
<keyword evidence="13" id="KW-1185">Reference proteome</keyword>
<dbReference type="PANTHER" id="PTHR11477:SF0">
    <property type="entry name" value="IP08861P-RELATED"/>
    <property type="match status" value="1"/>
</dbReference>
<dbReference type="SMART" id="SM00440">
    <property type="entry name" value="ZnF_C2C2"/>
    <property type="match status" value="1"/>
</dbReference>
<dbReference type="OrthoDB" id="44867at2759"/>
<dbReference type="InterPro" id="IPR003618">
    <property type="entry name" value="TFIIS_cen_dom"/>
</dbReference>
<dbReference type="Gene3D" id="1.10.472.30">
    <property type="entry name" value="Transcription elongation factor S-II, central domain"/>
    <property type="match status" value="1"/>
</dbReference>
<evidence type="ECO:0000256" key="3">
    <source>
        <dbReference type="ARBA" id="ARBA00022771"/>
    </source>
</evidence>
<reference evidence="12 13" key="1">
    <citation type="submission" date="2016-09" db="EMBL/GenBank/DDBJ databases">
        <title>Extensive genetic diversity and differential bi-allelic expression allows diatom success in the polar Southern Ocean.</title>
        <authorList>
            <consortium name="DOE Joint Genome Institute"/>
            <person name="Mock T."/>
            <person name="Otillar R.P."/>
            <person name="Strauss J."/>
            <person name="Dupont C."/>
            <person name="Frickenhaus S."/>
            <person name="Maumus F."/>
            <person name="Mcmullan M."/>
            <person name="Sanges R."/>
            <person name="Schmutz J."/>
            <person name="Toseland A."/>
            <person name="Valas R."/>
            <person name="Veluchamy A."/>
            <person name="Ward B.J."/>
            <person name="Allen A."/>
            <person name="Barry K."/>
            <person name="Falciatore A."/>
            <person name="Ferrante M."/>
            <person name="Fortunato A.E."/>
            <person name="Gloeckner G."/>
            <person name="Gruber A."/>
            <person name="Hipkin R."/>
            <person name="Janech M."/>
            <person name="Kroth P."/>
            <person name="Leese F."/>
            <person name="Lindquist E."/>
            <person name="Lyon B.R."/>
            <person name="Martin J."/>
            <person name="Mayer C."/>
            <person name="Parker M."/>
            <person name="Quesneville H."/>
            <person name="Raymond J."/>
            <person name="Uhlig C."/>
            <person name="Valentin K.U."/>
            <person name="Worden A.Z."/>
            <person name="Armbrust E.V."/>
            <person name="Bowler C."/>
            <person name="Green B."/>
            <person name="Moulton V."/>
            <person name="Van Oosterhout C."/>
            <person name="Grigoriev I."/>
        </authorList>
    </citation>
    <scope>NUCLEOTIDE SEQUENCE [LARGE SCALE GENOMIC DNA]</scope>
    <source>
        <strain evidence="12 13">CCMP1102</strain>
    </source>
</reference>
<dbReference type="Proteomes" id="UP000095751">
    <property type="component" value="Unassembled WGS sequence"/>
</dbReference>
<keyword evidence="2" id="KW-0479">Metal-binding</keyword>
<evidence type="ECO:0000256" key="6">
    <source>
        <dbReference type="PROSITE-ProRule" id="PRU00472"/>
    </source>
</evidence>
<dbReference type="Pfam" id="PF08711">
    <property type="entry name" value="Med26"/>
    <property type="match status" value="1"/>
</dbReference>
<dbReference type="InterPro" id="IPR036575">
    <property type="entry name" value="TFIIS_cen_dom_sf"/>
</dbReference>
<dbReference type="InterPro" id="IPR017923">
    <property type="entry name" value="TFIIS_N"/>
</dbReference>
<dbReference type="InterPro" id="IPR035100">
    <property type="entry name" value="TF_IIS-typ"/>
</dbReference>
<accession>A0A1E7F8T5</accession>
<feature type="domain" description="TFIIS-type" evidence="9">
    <location>
        <begin position="283"/>
        <end position="323"/>
    </location>
</feature>
<evidence type="ECO:0000256" key="8">
    <source>
        <dbReference type="SAM" id="MobiDB-lite"/>
    </source>
</evidence>
<evidence type="ECO:0000256" key="4">
    <source>
        <dbReference type="ARBA" id="ARBA00022833"/>
    </source>
</evidence>
<dbReference type="GO" id="GO:0003676">
    <property type="term" value="F:nucleic acid binding"/>
    <property type="evidence" value="ECO:0007669"/>
    <property type="project" value="InterPro"/>
</dbReference>
<dbReference type="SUPFAM" id="SSF46942">
    <property type="entry name" value="Elongation factor TFIIS domain 2"/>
    <property type="match status" value="1"/>
</dbReference>
<dbReference type="PANTHER" id="PTHR11477">
    <property type="entry name" value="TRANSCRIPTION FACTOR S-II ZINC FINGER DOMAIN-CONTAINING PROTEIN"/>
    <property type="match status" value="1"/>
</dbReference>
<evidence type="ECO:0000259" key="10">
    <source>
        <dbReference type="PROSITE" id="PS51319"/>
    </source>
</evidence>
<dbReference type="SMART" id="SM00510">
    <property type="entry name" value="TFS2M"/>
    <property type="match status" value="1"/>
</dbReference>
<organism evidence="12 13">
    <name type="scientific">Fragilariopsis cylindrus CCMP1102</name>
    <dbReference type="NCBI Taxonomy" id="635003"/>
    <lineage>
        <taxon>Eukaryota</taxon>
        <taxon>Sar</taxon>
        <taxon>Stramenopiles</taxon>
        <taxon>Ochrophyta</taxon>
        <taxon>Bacillariophyta</taxon>
        <taxon>Bacillariophyceae</taxon>
        <taxon>Bacillariophycidae</taxon>
        <taxon>Bacillariales</taxon>
        <taxon>Bacillariaceae</taxon>
        <taxon>Fragilariopsis</taxon>
    </lineage>
</organism>
<dbReference type="GO" id="GO:0008270">
    <property type="term" value="F:zinc ion binding"/>
    <property type="evidence" value="ECO:0007669"/>
    <property type="project" value="UniProtKB-KW"/>
</dbReference>
<dbReference type="GO" id="GO:0006351">
    <property type="term" value="P:DNA-templated transcription"/>
    <property type="evidence" value="ECO:0007669"/>
    <property type="project" value="InterPro"/>
</dbReference>
<comment type="subcellular location">
    <subcellularLocation>
        <location evidence="1 7">Nucleus</location>
    </subcellularLocation>
</comment>
<dbReference type="InterPro" id="IPR001222">
    <property type="entry name" value="Znf_TFIIS"/>
</dbReference>
<dbReference type="GO" id="GO:0005634">
    <property type="term" value="C:nucleus"/>
    <property type="evidence" value="ECO:0007669"/>
    <property type="project" value="UniProtKB-SubCell"/>
</dbReference>
<keyword evidence="12" id="KW-0251">Elongation factor</keyword>
<dbReference type="KEGG" id="fcy:FRACYDRAFT_241140"/>
<evidence type="ECO:0000256" key="2">
    <source>
        <dbReference type="ARBA" id="ARBA00022723"/>
    </source>
</evidence>
<protein>
    <submittedName>
        <fullName evidence="12">Transcription elongation factor</fullName>
    </submittedName>
</protein>
<evidence type="ECO:0000313" key="12">
    <source>
        <dbReference type="EMBL" id="OEU14591.1"/>
    </source>
</evidence>
<proteinExistence type="predicted"/>
<dbReference type="AlphaFoldDB" id="A0A1E7F8T5"/>
<evidence type="ECO:0000259" key="9">
    <source>
        <dbReference type="PROSITE" id="PS51133"/>
    </source>
</evidence>
<dbReference type="SUPFAM" id="SSF57783">
    <property type="entry name" value="Zinc beta-ribbon"/>
    <property type="match status" value="1"/>
</dbReference>
<evidence type="ECO:0000313" key="13">
    <source>
        <dbReference type="Proteomes" id="UP000095751"/>
    </source>
</evidence>
<dbReference type="InParanoid" id="A0A1E7F8T5"/>
<dbReference type="SUPFAM" id="SSF47676">
    <property type="entry name" value="Conserved domain common to transcription factors TFIIS, elongin A, CRSP70"/>
    <property type="match status" value="1"/>
</dbReference>
<gene>
    <name evidence="12" type="ORF">FRACYDRAFT_241140</name>
</gene>
<sequence>MATIKKIELIKQSMSKKVASGVEILSDDDIETLKDMLQQLESFDVNLEILTKTLIGTIVSKFKKHEIIGPTAKALVKKWKSIAKGEVTNNNSNNKGEEEEQKPAASAAKTAVAVAAAVKPKRRNSTNAATAEMREQWFSLQPYRQTTCQKLHDILINTKTSLIKQGINPDAIDHLVVERATDVEQSIQAKFLSNKTEYLSKARSLCFNIKKNSSLACQIILGQIPSKKLVDLSSEELVNDKKRKEIEERKKQVMDSNLLDWDTQNEDKINEMCGITGDLLNASLFTCGRCKSTKTTSTQKQTRSADEPMTVFVLCLACNNRWKFS</sequence>
<keyword evidence="5 7" id="KW-0539">Nucleus</keyword>
<keyword evidence="3 6" id="KW-0863">Zinc-finger</keyword>
<feature type="domain" description="TFIIS central" evidence="11">
    <location>
        <begin position="143"/>
        <end position="265"/>
    </location>
</feature>
<dbReference type="Gene3D" id="2.20.25.10">
    <property type="match status" value="1"/>
</dbReference>
<dbReference type="SMART" id="SM00509">
    <property type="entry name" value="TFS2N"/>
    <property type="match status" value="1"/>
</dbReference>
<dbReference type="Pfam" id="PF07500">
    <property type="entry name" value="TFIIS_M"/>
    <property type="match status" value="1"/>
</dbReference>
<name>A0A1E7F8T5_9STRA</name>
<dbReference type="GO" id="GO:0003746">
    <property type="term" value="F:translation elongation factor activity"/>
    <property type="evidence" value="ECO:0007669"/>
    <property type="project" value="UniProtKB-KW"/>
</dbReference>
<dbReference type="Gene3D" id="1.20.930.10">
    <property type="entry name" value="Conserved domain common to transcription factors TFIIS, elongin A, CRSP70"/>
    <property type="match status" value="1"/>
</dbReference>
<dbReference type="PIRSF" id="PIRSF006704">
    <property type="entry name" value="TF_IIS"/>
    <property type="match status" value="1"/>
</dbReference>
<dbReference type="InterPro" id="IPR003617">
    <property type="entry name" value="TFIIS/CRSP70_N_sub"/>
</dbReference>
<keyword evidence="12" id="KW-0648">Protein biosynthesis</keyword>
<evidence type="ECO:0000259" key="11">
    <source>
        <dbReference type="PROSITE" id="PS51321"/>
    </source>
</evidence>
<feature type="domain" description="TFIIS N-terminal" evidence="10">
    <location>
        <begin position="16"/>
        <end position="86"/>
    </location>
</feature>
<evidence type="ECO:0000256" key="5">
    <source>
        <dbReference type="ARBA" id="ARBA00023242"/>
    </source>
</evidence>
<dbReference type="PROSITE" id="PS51321">
    <property type="entry name" value="TFIIS_CENTRAL"/>
    <property type="match status" value="1"/>
</dbReference>
<feature type="region of interest" description="Disordered" evidence="8">
    <location>
        <begin position="86"/>
        <end position="106"/>
    </location>
</feature>
<dbReference type="InterPro" id="IPR035441">
    <property type="entry name" value="TFIIS/LEDGF_dom_sf"/>
</dbReference>
<dbReference type="PROSITE" id="PS51319">
    <property type="entry name" value="TFIIS_N"/>
    <property type="match status" value="1"/>
</dbReference>
<evidence type="ECO:0000256" key="1">
    <source>
        <dbReference type="ARBA" id="ARBA00004123"/>
    </source>
</evidence>
<evidence type="ECO:0000256" key="7">
    <source>
        <dbReference type="PROSITE-ProRule" id="PRU00649"/>
    </source>
</evidence>